<reference evidence="3 4" key="1">
    <citation type="submission" date="2024-10" db="EMBL/GenBank/DDBJ databases">
        <title>The Natural Products Discovery Center: Release of the First 8490 Sequenced Strains for Exploring Actinobacteria Biosynthetic Diversity.</title>
        <authorList>
            <person name="Kalkreuter E."/>
            <person name="Kautsar S.A."/>
            <person name="Yang D."/>
            <person name="Bader C.D."/>
            <person name="Teijaro C.N."/>
            <person name="Fluegel L."/>
            <person name="Davis C.M."/>
            <person name="Simpson J.R."/>
            <person name="Lauterbach L."/>
            <person name="Steele A.D."/>
            <person name="Gui C."/>
            <person name="Meng S."/>
            <person name="Li G."/>
            <person name="Viehrig K."/>
            <person name="Ye F."/>
            <person name="Su P."/>
            <person name="Kiefer A.F."/>
            <person name="Nichols A."/>
            <person name="Cepeda A.J."/>
            <person name="Yan W."/>
            <person name="Fan B."/>
            <person name="Jiang Y."/>
            <person name="Adhikari A."/>
            <person name="Zheng C.-J."/>
            <person name="Schuster L."/>
            <person name="Cowan T.M."/>
            <person name="Smanski M.J."/>
            <person name="Chevrette M.G."/>
            <person name="De Carvalho L.P.S."/>
            <person name="Shen B."/>
        </authorList>
    </citation>
    <scope>NUCLEOTIDE SEQUENCE [LARGE SCALE GENOMIC DNA]</scope>
    <source>
        <strain evidence="3 4">NPDC020979</strain>
    </source>
</reference>
<feature type="region of interest" description="Disordered" evidence="2">
    <location>
        <begin position="141"/>
        <end position="206"/>
    </location>
</feature>
<feature type="compositionally biased region" description="Basic residues" evidence="2">
    <location>
        <begin position="173"/>
        <end position="183"/>
    </location>
</feature>
<dbReference type="InterPro" id="IPR046229">
    <property type="entry name" value="TnpC-like"/>
</dbReference>
<dbReference type="Proteomes" id="UP001611162">
    <property type="component" value="Unassembled WGS sequence"/>
</dbReference>
<accession>A0ABW7T8E7</accession>
<dbReference type="EMBL" id="JBIRRB010000006">
    <property type="protein sequence ID" value="MFI0912466.1"/>
    <property type="molecule type" value="Genomic_DNA"/>
</dbReference>
<feature type="coiled-coil region" evidence="1">
    <location>
        <begin position="14"/>
        <end position="41"/>
    </location>
</feature>
<evidence type="ECO:0000313" key="3">
    <source>
        <dbReference type="EMBL" id="MFI0912466.1"/>
    </source>
</evidence>
<evidence type="ECO:0000256" key="2">
    <source>
        <dbReference type="SAM" id="MobiDB-lite"/>
    </source>
</evidence>
<comment type="caution">
    <text evidence="3">The sequence shown here is derived from an EMBL/GenBank/DDBJ whole genome shotgun (WGS) entry which is preliminary data.</text>
</comment>
<name>A0ABW7T8E7_9ACTN</name>
<evidence type="ECO:0000256" key="1">
    <source>
        <dbReference type="SAM" id="Coils"/>
    </source>
</evidence>
<dbReference type="RefSeq" id="WP_397613351.1">
    <property type="nucleotide sequence ID" value="NZ_JBIRRB010000006.1"/>
</dbReference>
<gene>
    <name evidence="3" type="ORF">ACH4TF_18650</name>
</gene>
<keyword evidence="4" id="KW-1185">Reference proteome</keyword>
<sequence length="244" mass="27721">MRPKNTAAAIAARRQQSEQKVAAVEKAIGQLRRERSRLTIRAIAERAGVSATFLYENTDARALVKNAVADSRSCHDRLGQTEHERIEATWRERALNPEAELTRTQKEIFTQRQRIGELMGQIRDFGQMVPGESVQALITENTTLQTPRPATRRGTPHPPGTTRRRPLEPPLRRQTHRRPRSRTSRTGPFMTLQRGQHRAAEPNETRRPATVTVVAFSRWIDRNATLPRLRGGIFSLRGTMIGWA</sequence>
<organism evidence="3 4">
    <name type="scientific">Streptomyces abikoensis</name>
    <dbReference type="NCBI Taxonomy" id="97398"/>
    <lineage>
        <taxon>Bacteria</taxon>
        <taxon>Bacillati</taxon>
        <taxon>Actinomycetota</taxon>
        <taxon>Actinomycetes</taxon>
        <taxon>Kitasatosporales</taxon>
        <taxon>Streptomycetaceae</taxon>
        <taxon>Streptomyces</taxon>
    </lineage>
</organism>
<proteinExistence type="predicted"/>
<keyword evidence="1" id="KW-0175">Coiled coil</keyword>
<evidence type="ECO:0000313" key="4">
    <source>
        <dbReference type="Proteomes" id="UP001611162"/>
    </source>
</evidence>
<dbReference type="Pfam" id="PF19776">
    <property type="entry name" value="DUF6262"/>
    <property type="match status" value="1"/>
</dbReference>
<protein>
    <submittedName>
        <fullName evidence="3">DUF6262 family protein</fullName>
    </submittedName>
</protein>